<sequence>MEFINLHHGVKSVHEYSLEFIKLSKYAPSLVSDPRDQMSRFVTGMSKDLQEECQSSMLHDNMNISHLMVCARRVEEARAKPKSRDAKRERSFDGGSSKNRLGIQDKPKFKKRVSNQVPSKFPIASGDRSEDKGSAKSQASGSSDGRKKNCFYALRSRGEQKTSPDVVNDMFKVFSLDVYDLLDPVATLSFVTPLIAKRFEILPDMLLELILVSTSVGESIISKRVYRNCPISFPNRVSNVDLVELDMLDFDIILGIDWLHDNFATIGCRIRVVSFNFPNEPVVEWKGRNLIPRGRIISCLKACKMISKGCLYDIVRVQDLDSEIHPIQSVPVMSEFLEVFPNDLCGIPPEREINFGIDLLPEKNPISIPPYRMVHSN</sequence>
<gene>
    <name evidence="2" type="ORF">EJD97_000237</name>
</gene>
<dbReference type="Gene3D" id="2.40.70.10">
    <property type="entry name" value="Acid Proteases"/>
    <property type="match status" value="1"/>
</dbReference>
<dbReference type="EMBL" id="RXGB01000101">
    <property type="protein sequence ID" value="TMX05241.1"/>
    <property type="molecule type" value="Genomic_DNA"/>
</dbReference>
<feature type="compositionally biased region" description="Basic and acidic residues" evidence="1">
    <location>
        <begin position="76"/>
        <end position="92"/>
    </location>
</feature>
<evidence type="ECO:0008006" key="3">
    <source>
        <dbReference type="Google" id="ProtNLM"/>
    </source>
</evidence>
<dbReference type="CDD" id="cd00303">
    <property type="entry name" value="retropepsin_like"/>
    <property type="match status" value="1"/>
</dbReference>
<name>A0A6N2CIE9_SOLCI</name>
<feature type="region of interest" description="Disordered" evidence="1">
    <location>
        <begin position="76"/>
        <end position="145"/>
    </location>
</feature>
<evidence type="ECO:0000256" key="1">
    <source>
        <dbReference type="SAM" id="MobiDB-lite"/>
    </source>
</evidence>
<dbReference type="PANTHER" id="PTHR15503:SF45">
    <property type="entry name" value="RNA-DIRECTED DNA POLYMERASE HOMOLOG"/>
    <property type="match status" value="1"/>
</dbReference>
<organism evidence="2">
    <name type="scientific">Solanum chilense</name>
    <name type="common">Tomato</name>
    <name type="synonym">Lycopersicon chilense</name>
    <dbReference type="NCBI Taxonomy" id="4083"/>
    <lineage>
        <taxon>Eukaryota</taxon>
        <taxon>Viridiplantae</taxon>
        <taxon>Streptophyta</taxon>
        <taxon>Embryophyta</taxon>
        <taxon>Tracheophyta</taxon>
        <taxon>Spermatophyta</taxon>
        <taxon>Magnoliopsida</taxon>
        <taxon>eudicotyledons</taxon>
        <taxon>Gunneridae</taxon>
        <taxon>Pentapetalae</taxon>
        <taxon>asterids</taxon>
        <taxon>lamiids</taxon>
        <taxon>Solanales</taxon>
        <taxon>Solanaceae</taxon>
        <taxon>Solanoideae</taxon>
        <taxon>Solaneae</taxon>
        <taxon>Solanum</taxon>
        <taxon>Solanum subgen. Lycopersicon</taxon>
    </lineage>
</organism>
<dbReference type="InterPro" id="IPR032567">
    <property type="entry name" value="RTL1-rel"/>
</dbReference>
<dbReference type="Pfam" id="PF08284">
    <property type="entry name" value="RVP_2"/>
    <property type="match status" value="1"/>
</dbReference>
<reference evidence="2" key="1">
    <citation type="submission" date="2019-05" db="EMBL/GenBank/DDBJ databases">
        <title>The de novo reference genome and transcriptome assemblies of the wild tomato species Solanum chilense.</title>
        <authorList>
            <person name="Stam R."/>
            <person name="Nosenko T."/>
            <person name="Hoerger A.C."/>
            <person name="Stephan W."/>
            <person name="Seidel M.A."/>
            <person name="Kuhn J.M.M."/>
            <person name="Haberer G."/>
            <person name="Tellier A."/>
        </authorList>
    </citation>
    <scope>NUCLEOTIDE SEQUENCE</scope>
    <source>
        <tissue evidence="2">Mature leaves</tissue>
    </source>
</reference>
<protein>
    <recommendedName>
        <fullName evidence="3">Retrotransposon gag domain-containing protein</fullName>
    </recommendedName>
</protein>
<accession>A0A6N2CIE9</accession>
<dbReference type="PANTHER" id="PTHR15503">
    <property type="entry name" value="LDOC1 RELATED"/>
    <property type="match status" value="1"/>
</dbReference>
<evidence type="ECO:0000313" key="2">
    <source>
        <dbReference type="EMBL" id="TMX05241.1"/>
    </source>
</evidence>
<dbReference type="AlphaFoldDB" id="A0A6N2CIE9"/>
<proteinExistence type="predicted"/>
<dbReference type="InterPro" id="IPR021109">
    <property type="entry name" value="Peptidase_aspartic_dom_sf"/>
</dbReference>
<comment type="caution">
    <text evidence="2">The sequence shown here is derived from an EMBL/GenBank/DDBJ whole genome shotgun (WGS) entry which is preliminary data.</text>
</comment>